<evidence type="ECO:0000256" key="8">
    <source>
        <dbReference type="SAM" id="Phobius"/>
    </source>
</evidence>
<evidence type="ECO:0000313" key="10">
    <source>
        <dbReference type="EMBL" id="MBS2213199.1"/>
    </source>
</evidence>
<dbReference type="Proteomes" id="UP000721861">
    <property type="component" value="Unassembled WGS sequence"/>
</dbReference>
<evidence type="ECO:0000256" key="3">
    <source>
        <dbReference type="ARBA" id="ARBA00022448"/>
    </source>
</evidence>
<dbReference type="PANTHER" id="PTHR30294">
    <property type="entry name" value="MEMBRANE COMPONENT OF ABC TRANSPORTER YHHJ-RELATED"/>
    <property type="match status" value="1"/>
</dbReference>
<keyword evidence="4" id="KW-1003">Cell membrane</keyword>
<keyword evidence="11" id="KW-1185">Reference proteome</keyword>
<keyword evidence="5 8" id="KW-0812">Transmembrane</keyword>
<evidence type="ECO:0000256" key="7">
    <source>
        <dbReference type="ARBA" id="ARBA00023136"/>
    </source>
</evidence>
<feature type="transmembrane region" description="Helical" evidence="8">
    <location>
        <begin position="20"/>
        <end position="40"/>
    </location>
</feature>
<gene>
    <name evidence="10" type="ORF">KEM09_17430</name>
</gene>
<keyword evidence="6 8" id="KW-1133">Transmembrane helix</keyword>
<dbReference type="Gene3D" id="3.40.1710.10">
    <property type="entry name" value="abc type-2 transporter like domain"/>
    <property type="match status" value="1"/>
</dbReference>
<evidence type="ECO:0000256" key="1">
    <source>
        <dbReference type="ARBA" id="ARBA00004651"/>
    </source>
</evidence>
<dbReference type="Pfam" id="PF12698">
    <property type="entry name" value="ABC2_membrane_3"/>
    <property type="match status" value="1"/>
</dbReference>
<feature type="domain" description="ABC transmembrane type-2" evidence="9">
    <location>
        <begin position="148"/>
        <end position="377"/>
    </location>
</feature>
<evidence type="ECO:0000256" key="5">
    <source>
        <dbReference type="ARBA" id="ARBA00022692"/>
    </source>
</evidence>
<dbReference type="PROSITE" id="PS51012">
    <property type="entry name" value="ABC_TM2"/>
    <property type="match status" value="1"/>
</dbReference>
<evidence type="ECO:0000256" key="2">
    <source>
        <dbReference type="ARBA" id="ARBA00007783"/>
    </source>
</evidence>
<evidence type="ECO:0000313" key="11">
    <source>
        <dbReference type="Proteomes" id="UP000721861"/>
    </source>
</evidence>
<keyword evidence="7 8" id="KW-0472">Membrane</keyword>
<dbReference type="InterPro" id="IPR013525">
    <property type="entry name" value="ABC2_TM"/>
</dbReference>
<dbReference type="InterPro" id="IPR047817">
    <property type="entry name" value="ABC2_TM_bact-type"/>
</dbReference>
<protein>
    <submittedName>
        <fullName evidence="10">ABC transporter permease</fullName>
    </submittedName>
</protein>
<comment type="caution">
    <text evidence="10">The sequence shown here is derived from an EMBL/GenBank/DDBJ whole genome shotgun (WGS) entry which is preliminary data.</text>
</comment>
<name>A0ABS5KE48_9BACT</name>
<dbReference type="InterPro" id="IPR051449">
    <property type="entry name" value="ABC-2_transporter_component"/>
</dbReference>
<feature type="transmembrane region" description="Helical" evidence="8">
    <location>
        <begin position="228"/>
        <end position="253"/>
    </location>
</feature>
<evidence type="ECO:0000256" key="6">
    <source>
        <dbReference type="ARBA" id="ARBA00022989"/>
    </source>
</evidence>
<dbReference type="RefSeq" id="WP_212230239.1">
    <property type="nucleotide sequence ID" value="NZ_JAGUCN010000023.1"/>
</dbReference>
<reference evidence="10 11" key="1">
    <citation type="journal article" date="2014" name="Int. J. Syst. Evol. Microbiol.">
        <title>Carboxylicivirga gen. nov. in the family Marinilabiliaceae with two novel species, Carboxylicivirga mesophila sp. nov. and Carboxylicivirga taeanensis sp. nov., and reclassification of Cytophaga fermentans as Saccharicrinis fermentans gen. nov., comb. nov.</title>
        <authorList>
            <person name="Yang S.H."/>
            <person name="Seo H.S."/>
            <person name="Woo J.H."/>
            <person name="Oh H.M."/>
            <person name="Jang H."/>
            <person name="Lee J.H."/>
            <person name="Kim S.J."/>
            <person name="Kwon K.K."/>
        </authorList>
    </citation>
    <scope>NUCLEOTIDE SEQUENCE [LARGE SCALE GENOMIC DNA]</scope>
    <source>
        <strain evidence="10 11">JCM 18290</strain>
    </source>
</reference>
<feature type="transmembrane region" description="Helical" evidence="8">
    <location>
        <begin position="298"/>
        <end position="316"/>
    </location>
</feature>
<organism evidence="10 11">
    <name type="scientific">Carboxylicivirga mesophila</name>
    <dbReference type="NCBI Taxonomy" id="1166478"/>
    <lineage>
        <taxon>Bacteria</taxon>
        <taxon>Pseudomonadati</taxon>
        <taxon>Bacteroidota</taxon>
        <taxon>Bacteroidia</taxon>
        <taxon>Marinilabiliales</taxon>
        <taxon>Marinilabiliaceae</taxon>
        <taxon>Carboxylicivirga</taxon>
    </lineage>
</organism>
<sequence length="383" mass="42993">MNNFIDLIKREFRLFASNSVVMAIFIGAPLLYGLLLGAVYSKGKVDNLPILVIDLDDSPMSHRAIDMLNDAEVLTVTVHYDQQEVRKGIITDGYEAVVTIPYRFEADIIQKRHPEIQVEVNTANILPANYGAKAIQVALGTLNAGIEIQSLTKTGMPLTTAKESYEAFSVNYARFFNKSANYMTFLWPGVLGVIIQQVFMLAMALSFAREQEDKTFATEFYPRVRNPWYAMFIKSLPFWLMGLGVLAALWAMFPLFKVPLQVHGMGMITLLAGLIFSVTMMGISVSLAIPSQLKATEVLMVIATPSFILSGFTWPLSQMPDWVVGLANTIPLTHFLEGLRKLMFYGATLNDIWPQLSGLLYISLFFMVLNYILFKTIPRLRTK</sequence>
<proteinExistence type="inferred from homology"/>
<evidence type="ECO:0000256" key="4">
    <source>
        <dbReference type="ARBA" id="ARBA00022475"/>
    </source>
</evidence>
<dbReference type="PANTHER" id="PTHR30294:SF46">
    <property type="entry name" value="ABC TRANSPORTER PERMEASE"/>
    <property type="match status" value="1"/>
</dbReference>
<feature type="transmembrane region" description="Helical" evidence="8">
    <location>
        <begin position="265"/>
        <end position="289"/>
    </location>
</feature>
<feature type="transmembrane region" description="Helical" evidence="8">
    <location>
        <begin position="185"/>
        <end position="207"/>
    </location>
</feature>
<keyword evidence="3" id="KW-0813">Transport</keyword>
<comment type="similarity">
    <text evidence="2">Belongs to the ABC-2 integral membrane protein family.</text>
</comment>
<comment type="subcellular location">
    <subcellularLocation>
        <location evidence="1">Cell membrane</location>
        <topology evidence="1">Multi-pass membrane protein</topology>
    </subcellularLocation>
</comment>
<feature type="transmembrane region" description="Helical" evidence="8">
    <location>
        <begin position="352"/>
        <end position="374"/>
    </location>
</feature>
<dbReference type="EMBL" id="JAGUCN010000023">
    <property type="protein sequence ID" value="MBS2213199.1"/>
    <property type="molecule type" value="Genomic_DNA"/>
</dbReference>
<accession>A0ABS5KE48</accession>
<evidence type="ECO:0000259" key="9">
    <source>
        <dbReference type="PROSITE" id="PS51012"/>
    </source>
</evidence>